<evidence type="ECO:0000313" key="1">
    <source>
        <dbReference type="EMBL" id="GFY18325.1"/>
    </source>
</evidence>
<comment type="caution">
    <text evidence="1">The sequence shown here is derived from an EMBL/GenBank/DDBJ whole genome shotgun (WGS) entry which is preliminary data.</text>
</comment>
<proteinExistence type="predicted"/>
<sequence length="115" mass="12381">MSCYLHGLNGSGSPQSRIGIVCKTTSVCTKSWTTFVAAWTVISDTITETTLDTASHVFIGVINDEPGCMNGETSFFQNLGSVDSIKMATSVFGDIVVNAHWHHAFVIVILPHHLA</sequence>
<accession>A0A8X6SV24</accession>
<name>A0A8X6SV24_TRICX</name>
<organism evidence="1 2">
    <name type="scientific">Trichonephila clavipes</name>
    <name type="common">Golden silk orbweaver</name>
    <name type="synonym">Nephila clavipes</name>
    <dbReference type="NCBI Taxonomy" id="2585209"/>
    <lineage>
        <taxon>Eukaryota</taxon>
        <taxon>Metazoa</taxon>
        <taxon>Ecdysozoa</taxon>
        <taxon>Arthropoda</taxon>
        <taxon>Chelicerata</taxon>
        <taxon>Arachnida</taxon>
        <taxon>Araneae</taxon>
        <taxon>Araneomorphae</taxon>
        <taxon>Entelegynae</taxon>
        <taxon>Araneoidea</taxon>
        <taxon>Nephilidae</taxon>
        <taxon>Trichonephila</taxon>
    </lineage>
</organism>
<dbReference type="EMBL" id="BMAU01021348">
    <property type="protein sequence ID" value="GFY18325.1"/>
    <property type="molecule type" value="Genomic_DNA"/>
</dbReference>
<dbReference type="AlphaFoldDB" id="A0A8X6SV24"/>
<keyword evidence="2" id="KW-1185">Reference proteome</keyword>
<protein>
    <submittedName>
        <fullName evidence="1">Uncharacterized protein</fullName>
    </submittedName>
</protein>
<reference evidence="1" key="1">
    <citation type="submission" date="2020-08" db="EMBL/GenBank/DDBJ databases">
        <title>Multicomponent nature underlies the extraordinary mechanical properties of spider dragline silk.</title>
        <authorList>
            <person name="Kono N."/>
            <person name="Nakamura H."/>
            <person name="Mori M."/>
            <person name="Yoshida Y."/>
            <person name="Ohtoshi R."/>
            <person name="Malay A.D."/>
            <person name="Moran D.A.P."/>
            <person name="Tomita M."/>
            <person name="Numata K."/>
            <person name="Arakawa K."/>
        </authorList>
    </citation>
    <scope>NUCLEOTIDE SEQUENCE</scope>
</reference>
<gene>
    <name evidence="1" type="ORF">TNCV_2047311</name>
</gene>
<evidence type="ECO:0000313" key="2">
    <source>
        <dbReference type="Proteomes" id="UP000887159"/>
    </source>
</evidence>
<dbReference type="Proteomes" id="UP000887159">
    <property type="component" value="Unassembled WGS sequence"/>
</dbReference>